<dbReference type="InterPro" id="IPR003192">
    <property type="entry name" value="Porin_LamB"/>
</dbReference>
<comment type="caution">
    <text evidence="11">The sequence shown here is derived from an EMBL/GenBank/DDBJ whole genome shotgun (WGS) entry which is preliminary data.</text>
</comment>
<accession>A0ABQ1I171</accession>
<evidence type="ECO:0000256" key="1">
    <source>
        <dbReference type="ARBA" id="ARBA00004571"/>
    </source>
</evidence>
<evidence type="ECO:0000256" key="3">
    <source>
        <dbReference type="ARBA" id="ARBA00022448"/>
    </source>
</evidence>
<dbReference type="InterPro" id="IPR050286">
    <property type="entry name" value="G_neg_Bact_CarbUptk_Porin"/>
</dbReference>
<evidence type="ECO:0000256" key="7">
    <source>
        <dbReference type="ARBA" id="ARBA00023114"/>
    </source>
</evidence>
<dbReference type="Gene3D" id="2.40.170.10">
    <property type="entry name" value="Porin, LamB type"/>
    <property type="match status" value="1"/>
</dbReference>
<dbReference type="Pfam" id="PF02264">
    <property type="entry name" value="LamB"/>
    <property type="match status" value="1"/>
</dbReference>
<gene>
    <name evidence="11" type="ORF">GCM10007414_13450</name>
</gene>
<sequence length="127" mass="13760">MELNINIHKVYVIKLKTLAIASTAISSQAMAASPEFHGYMRSGIGATGSGGEQACFQANGSPYKHHLGNESETYAEIALSAPLYEEGDKAMAVHTLLAHSVDQRNDWEKSPSSSVKCMFQGKTWCSH</sequence>
<dbReference type="InterPro" id="IPR036998">
    <property type="entry name" value="Porin_LamB_sf"/>
</dbReference>
<evidence type="ECO:0000313" key="12">
    <source>
        <dbReference type="Proteomes" id="UP000651977"/>
    </source>
</evidence>
<dbReference type="EMBL" id="BMDY01000006">
    <property type="protein sequence ID" value="GGB01549.1"/>
    <property type="molecule type" value="Genomic_DNA"/>
</dbReference>
<proteinExistence type="inferred from homology"/>
<protein>
    <submittedName>
        <fullName evidence="11">Uncharacterized protein</fullName>
    </submittedName>
</protein>
<keyword evidence="4" id="KW-1134">Transmembrane beta strand</keyword>
<evidence type="ECO:0000256" key="8">
    <source>
        <dbReference type="ARBA" id="ARBA00023136"/>
    </source>
</evidence>
<keyword evidence="5" id="KW-0812">Transmembrane</keyword>
<keyword evidence="10" id="KW-0732">Signal</keyword>
<evidence type="ECO:0000256" key="4">
    <source>
        <dbReference type="ARBA" id="ARBA00022452"/>
    </source>
</evidence>
<keyword evidence="8" id="KW-0472">Membrane</keyword>
<organism evidence="11 12">
    <name type="scientific">Agarivorans gilvus</name>
    <dbReference type="NCBI Taxonomy" id="680279"/>
    <lineage>
        <taxon>Bacteria</taxon>
        <taxon>Pseudomonadati</taxon>
        <taxon>Pseudomonadota</taxon>
        <taxon>Gammaproteobacteria</taxon>
        <taxon>Alteromonadales</taxon>
        <taxon>Alteromonadaceae</taxon>
        <taxon>Agarivorans</taxon>
    </lineage>
</organism>
<dbReference type="Proteomes" id="UP000651977">
    <property type="component" value="Unassembled WGS sequence"/>
</dbReference>
<comment type="subcellular location">
    <subcellularLocation>
        <location evidence="1">Cell outer membrane</location>
        <topology evidence="1">Multi-pass membrane protein</topology>
    </subcellularLocation>
</comment>
<evidence type="ECO:0000256" key="2">
    <source>
        <dbReference type="ARBA" id="ARBA00007055"/>
    </source>
</evidence>
<keyword evidence="6" id="KW-0406">Ion transport</keyword>
<evidence type="ECO:0000313" key="11">
    <source>
        <dbReference type="EMBL" id="GGB01549.1"/>
    </source>
</evidence>
<name>A0ABQ1I171_9ALTE</name>
<evidence type="ECO:0000256" key="9">
    <source>
        <dbReference type="ARBA" id="ARBA00023237"/>
    </source>
</evidence>
<evidence type="ECO:0000256" key="5">
    <source>
        <dbReference type="ARBA" id="ARBA00022692"/>
    </source>
</evidence>
<evidence type="ECO:0000256" key="10">
    <source>
        <dbReference type="SAM" id="SignalP"/>
    </source>
</evidence>
<dbReference type="RefSeq" id="WP_055734900.1">
    <property type="nucleotide sequence ID" value="NZ_BMDY01000006.1"/>
</dbReference>
<reference evidence="12" key="1">
    <citation type="journal article" date="2019" name="Int. J. Syst. Evol. Microbiol.">
        <title>The Global Catalogue of Microorganisms (GCM) 10K type strain sequencing project: providing services to taxonomists for standard genome sequencing and annotation.</title>
        <authorList>
            <consortium name="The Broad Institute Genomics Platform"/>
            <consortium name="The Broad Institute Genome Sequencing Center for Infectious Disease"/>
            <person name="Wu L."/>
            <person name="Ma J."/>
        </authorList>
    </citation>
    <scope>NUCLEOTIDE SEQUENCE [LARGE SCALE GENOMIC DNA]</scope>
    <source>
        <strain evidence="12">CGMCC 1.10131</strain>
    </source>
</reference>
<keyword evidence="7" id="KW-0626">Porin</keyword>
<keyword evidence="9" id="KW-0998">Cell outer membrane</keyword>
<dbReference type="SUPFAM" id="SSF56935">
    <property type="entry name" value="Porins"/>
    <property type="match status" value="1"/>
</dbReference>
<dbReference type="PANTHER" id="PTHR38762">
    <property type="entry name" value="CRYPTIC OUTER MEMBRANE PORIN BGLH-RELATED"/>
    <property type="match status" value="1"/>
</dbReference>
<comment type="similarity">
    <text evidence="2">Belongs to the porin LamB (TC 1.B.3) family.</text>
</comment>
<keyword evidence="3" id="KW-0813">Transport</keyword>
<dbReference type="PANTHER" id="PTHR38762:SF1">
    <property type="entry name" value="CRYPTIC OUTER MEMBRANE PORIN BGLH-RELATED"/>
    <property type="match status" value="1"/>
</dbReference>
<feature type="chain" id="PRO_5047202762" evidence="10">
    <location>
        <begin position="32"/>
        <end position="127"/>
    </location>
</feature>
<keyword evidence="12" id="KW-1185">Reference proteome</keyword>
<evidence type="ECO:0000256" key="6">
    <source>
        <dbReference type="ARBA" id="ARBA00023065"/>
    </source>
</evidence>
<feature type="signal peptide" evidence="10">
    <location>
        <begin position="1"/>
        <end position="31"/>
    </location>
</feature>